<dbReference type="FunFam" id="3.30.565.10:FF:000006">
    <property type="entry name" value="Sensor histidine kinase WalK"/>
    <property type="match status" value="1"/>
</dbReference>
<dbReference type="InterPro" id="IPR035965">
    <property type="entry name" value="PAS-like_dom_sf"/>
</dbReference>
<dbReference type="Pfam" id="PF13185">
    <property type="entry name" value="GAF_2"/>
    <property type="match status" value="1"/>
</dbReference>
<dbReference type="GO" id="GO:0000156">
    <property type="term" value="F:phosphorelay response regulator activity"/>
    <property type="evidence" value="ECO:0007669"/>
    <property type="project" value="InterPro"/>
</dbReference>
<dbReference type="InterPro" id="IPR029016">
    <property type="entry name" value="GAF-like_dom_sf"/>
</dbReference>
<dbReference type="InterPro" id="IPR036890">
    <property type="entry name" value="HATPase_C_sf"/>
</dbReference>
<organism evidence="10 11">
    <name type="scientific">Mongoliibacter ruber</name>
    <dbReference type="NCBI Taxonomy" id="1750599"/>
    <lineage>
        <taxon>Bacteria</taxon>
        <taxon>Pseudomonadati</taxon>
        <taxon>Bacteroidota</taxon>
        <taxon>Cytophagia</taxon>
        <taxon>Cytophagales</taxon>
        <taxon>Cyclobacteriaceae</taxon>
        <taxon>Mongoliibacter</taxon>
    </lineage>
</organism>
<feature type="domain" description="PAS" evidence="8">
    <location>
        <begin position="206"/>
        <end position="276"/>
    </location>
</feature>
<dbReference type="NCBIfam" id="TIGR00229">
    <property type="entry name" value="sensory_box"/>
    <property type="match status" value="5"/>
</dbReference>
<gene>
    <name evidence="10" type="ORF">CLW00_11451</name>
</gene>
<dbReference type="EMBL" id="PVTR01000014">
    <property type="protein sequence ID" value="PRY85143.1"/>
    <property type="molecule type" value="Genomic_DNA"/>
</dbReference>
<keyword evidence="11" id="KW-1185">Reference proteome</keyword>
<dbReference type="PROSITE" id="PS50113">
    <property type="entry name" value="PAC"/>
    <property type="match status" value="4"/>
</dbReference>
<dbReference type="OrthoDB" id="9124519at2"/>
<keyword evidence="4" id="KW-0808">Transferase</keyword>
<dbReference type="SMART" id="SM00388">
    <property type="entry name" value="HisKA"/>
    <property type="match status" value="1"/>
</dbReference>
<dbReference type="InterPro" id="IPR000673">
    <property type="entry name" value="Sig_transdc_resp-reg_Me-estase"/>
</dbReference>
<dbReference type="Pfam" id="PF01339">
    <property type="entry name" value="CheB_methylest"/>
    <property type="match status" value="1"/>
</dbReference>
<feature type="domain" description="PAC" evidence="9">
    <location>
        <begin position="522"/>
        <end position="573"/>
    </location>
</feature>
<dbReference type="PROSITE" id="PS50109">
    <property type="entry name" value="HIS_KIN"/>
    <property type="match status" value="1"/>
</dbReference>
<dbReference type="InterPro" id="IPR005467">
    <property type="entry name" value="His_kinase_dom"/>
</dbReference>
<dbReference type="Pfam" id="PF02518">
    <property type="entry name" value="HATPase_c"/>
    <property type="match status" value="1"/>
</dbReference>
<protein>
    <recommendedName>
        <fullName evidence="2">histidine kinase</fullName>
        <ecNumber evidence="2">2.7.13.3</ecNumber>
    </recommendedName>
</protein>
<feature type="domain" description="Histidine kinase" evidence="7">
    <location>
        <begin position="1263"/>
        <end position="1477"/>
    </location>
</feature>
<dbReference type="SUPFAM" id="SSF55785">
    <property type="entry name" value="PYP-like sensor domain (PAS domain)"/>
    <property type="match status" value="7"/>
</dbReference>
<dbReference type="SUPFAM" id="SSF47384">
    <property type="entry name" value="Homodimeric domain of signal transducing histidine kinase"/>
    <property type="match status" value="1"/>
</dbReference>
<dbReference type="Gene3D" id="3.30.565.10">
    <property type="entry name" value="Histidine kinase-like ATPase, C-terminal domain"/>
    <property type="match status" value="1"/>
</dbReference>
<keyword evidence="5" id="KW-0418">Kinase</keyword>
<dbReference type="PRINTS" id="PR00344">
    <property type="entry name" value="BCTRLSENSOR"/>
</dbReference>
<dbReference type="SUPFAM" id="SSF52738">
    <property type="entry name" value="Methylesterase CheB, C-terminal domain"/>
    <property type="match status" value="1"/>
</dbReference>
<dbReference type="Pfam" id="PF00989">
    <property type="entry name" value="PAS"/>
    <property type="match status" value="1"/>
</dbReference>
<dbReference type="InterPro" id="IPR001610">
    <property type="entry name" value="PAC"/>
</dbReference>
<dbReference type="InterPro" id="IPR052162">
    <property type="entry name" value="Sensor_kinase/Photoreceptor"/>
</dbReference>
<dbReference type="Pfam" id="PF13426">
    <property type="entry name" value="PAS_9"/>
    <property type="match status" value="1"/>
</dbReference>
<dbReference type="Pfam" id="PF08448">
    <property type="entry name" value="PAS_4"/>
    <property type="match status" value="1"/>
</dbReference>
<dbReference type="PANTHER" id="PTHR43304:SF1">
    <property type="entry name" value="PAC DOMAIN-CONTAINING PROTEIN"/>
    <property type="match status" value="1"/>
</dbReference>
<dbReference type="InterPro" id="IPR013656">
    <property type="entry name" value="PAS_4"/>
</dbReference>
<feature type="coiled-coil region" evidence="6">
    <location>
        <begin position="1229"/>
        <end position="1260"/>
    </location>
</feature>
<evidence type="ECO:0000256" key="4">
    <source>
        <dbReference type="ARBA" id="ARBA00022679"/>
    </source>
</evidence>
<evidence type="ECO:0000256" key="5">
    <source>
        <dbReference type="ARBA" id="ARBA00022777"/>
    </source>
</evidence>
<evidence type="ECO:0000256" key="3">
    <source>
        <dbReference type="ARBA" id="ARBA00022553"/>
    </source>
</evidence>
<dbReference type="InterPro" id="IPR003018">
    <property type="entry name" value="GAF"/>
</dbReference>
<evidence type="ECO:0000259" key="9">
    <source>
        <dbReference type="PROSITE" id="PS50113"/>
    </source>
</evidence>
<evidence type="ECO:0000256" key="6">
    <source>
        <dbReference type="SAM" id="Coils"/>
    </source>
</evidence>
<name>A0A2T0WEK3_9BACT</name>
<dbReference type="InterPro" id="IPR000014">
    <property type="entry name" value="PAS"/>
</dbReference>
<feature type="domain" description="PAC" evidence="9">
    <location>
        <begin position="1186"/>
        <end position="1238"/>
    </location>
</feature>
<dbReference type="Gene3D" id="3.30.450.40">
    <property type="match status" value="1"/>
</dbReference>
<dbReference type="GO" id="GO:0005737">
    <property type="term" value="C:cytoplasm"/>
    <property type="evidence" value="ECO:0007669"/>
    <property type="project" value="InterPro"/>
</dbReference>
<dbReference type="InterPro" id="IPR000700">
    <property type="entry name" value="PAS-assoc_C"/>
</dbReference>
<dbReference type="PROSITE" id="PS50112">
    <property type="entry name" value="PAS"/>
    <property type="match status" value="3"/>
</dbReference>
<dbReference type="CDD" id="cd00082">
    <property type="entry name" value="HisKA"/>
    <property type="match status" value="1"/>
</dbReference>
<dbReference type="Pfam" id="PF00512">
    <property type="entry name" value="HisKA"/>
    <property type="match status" value="1"/>
</dbReference>
<dbReference type="InterPro" id="IPR036097">
    <property type="entry name" value="HisK_dim/P_sf"/>
</dbReference>
<evidence type="ECO:0000313" key="10">
    <source>
        <dbReference type="EMBL" id="PRY85143.1"/>
    </source>
</evidence>
<feature type="domain" description="PAS" evidence="8">
    <location>
        <begin position="449"/>
        <end position="519"/>
    </location>
</feature>
<keyword evidence="3" id="KW-0597">Phosphoprotein</keyword>
<dbReference type="CDD" id="cd00130">
    <property type="entry name" value="PAS"/>
    <property type="match status" value="5"/>
</dbReference>
<evidence type="ECO:0000313" key="11">
    <source>
        <dbReference type="Proteomes" id="UP000238157"/>
    </source>
</evidence>
<sequence length="1478" mass="171289">MPSKSTHNQIPSTMAIWSIQNTFLTIIHFSSEDLSRLIEFLLSLENTEDQFFILNHPITKNEQENIQKALAHSSELKLVKFEKEEALKKSKIYYSEKEFFEKNSSDYLSNIYLKEEENASFIEKYSLLAVVLSGKSTGLAAKLSLLKNNNAYVLVEEPTDCRFPENSELTIQSELADAILDKKELPNHLKKIYQGKFRIPSFSRLEASFTKDLIEKLQSVFFLFNQDGEMLLWNRMVNQVTGRSDEELGKFDVIDFFPNNEKKAIRSKIQVAFLHGQSSLEANILHKNGEVKPHFFRASFIYFQNQACLYGVGVDLTEQKQNLFEISMMTNNTDEAFIFIDRSLNVVSYNKKFEKKYKEFFRKKVIKHESILNYTNPSKRNQLAEMYSKVLEGETFVTETIVTDAKGKELIYEFTHKPAKNDSEEILGVFISASDVTLKKTAAEQLKQSEKKFKTLVQEGSDLIAVLDEKGNYKFASPNHEINLGYSSEDLLHTSAFALVHPDDKADLQFKIQALSTQKRVTSLPYRIKHKESGWRWMQASATYLKDDPNIEGLLINSTDITDLVHTQKKLESSNELFHYIQKATNEAVFDWDVKTDEFIWGEGFKRIFGHQADIKRFQLEHWVGLIHPTDAKREKLRWENFLEDKSRFQWNNEFRFLDSNGNYQFVEEVAYLIRDDEGKPMRMIGSLREQSHLKLDMLKNNFLAEIGQYFKNESKTKLILDNILDHLIKMSESELGEVWMVNSKRKKIKLYTWLEGTENLKKFYSIEKDRTDFNEGEGLPGKTWQSGKSQTWQKNSGNNEFVRSKGLNQLKANSIICFPLKYNDEVIAVILLGSLNNQNQDFYYQMYFRHLENYLGSEIVRKQQQEEVSAFFENAPDILAIADSDGMFRKVNPAFTKLLGYSHEHLTSQPFVNFLHPDDLTPTNKEYKETISGLRQSDNFVNRYRTVNGDYKWISWKSSEVFGEEGVAYAFGRDVTDKVKLNNLLEDSNRLAKLGSWEVDLSDGSNYWSSITRELMEVPDDFSPTPESGIQLYKEGSSRESIREAVKLCIEEGHSFDLEVILVTYKGDEKWVRVLGKAEKKGGKVSAISGSIQDISERKAAEMELRKSNERFEKASMASNDAIWDYDAEADKLYWSNGYKTLFGHDPGSSSQKLQGWLDKIHPKDFQRIKTSWDKMRNDPNMEYWKEEYRYEKADRSYATVEDRGLIVRNKTGQAIRIVGAMSDISQRKEFEASLQELNSELKKQAKELEMSNSELEQFAYVASHDLQEPLRMVSSFLIQLEKRYGNELDDKAKQYIHYAVDGAQRMKQIILDLLDFSRVGKNEGDKTLIDLNEVVEEALLMHRKSIEEKNAQVTVEFMPKVLGYKTPYFQLFYNLINNAFKYSKENVPLQLNITVKEIKKNWQFSIHDNGIGIEKEYFDRIFIIFQRLHGKDQYGGTGMGLSIVKKIIENFNGEIWVESELGLGTTIHFTLPKIKA</sequence>
<evidence type="ECO:0000256" key="2">
    <source>
        <dbReference type="ARBA" id="ARBA00012438"/>
    </source>
</evidence>
<feature type="domain" description="PAS" evidence="8">
    <location>
        <begin position="865"/>
        <end position="935"/>
    </location>
</feature>
<dbReference type="Gene3D" id="3.30.450.20">
    <property type="entry name" value="PAS domain"/>
    <property type="match status" value="7"/>
</dbReference>
<dbReference type="InterPro" id="IPR013655">
    <property type="entry name" value="PAS_fold_3"/>
</dbReference>
<dbReference type="GO" id="GO:0000155">
    <property type="term" value="F:phosphorelay sensor kinase activity"/>
    <property type="evidence" value="ECO:0007669"/>
    <property type="project" value="InterPro"/>
</dbReference>
<dbReference type="InterPro" id="IPR013767">
    <property type="entry name" value="PAS_fold"/>
</dbReference>
<dbReference type="SMART" id="SM00387">
    <property type="entry name" value="HATPase_c"/>
    <property type="match status" value="1"/>
</dbReference>
<comment type="catalytic activity">
    <reaction evidence="1">
        <text>ATP + protein L-histidine = ADP + protein N-phospho-L-histidine.</text>
        <dbReference type="EC" id="2.7.13.3"/>
    </reaction>
</comment>
<dbReference type="SUPFAM" id="SSF55874">
    <property type="entry name" value="ATPase domain of HSP90 chaperone/DNA topoisomerase II/histidine kinase"/>
    <property type="match status" value="1"/>
</dbReference>
<evidence type="ECO:0000259" key="7">
    <source>
        <dbReference type="PROSITE" id="PS50109"/>
    </source>
</evidence>
<comment type="caution">
    <text evidence="10">The sequence shown here is derived from an EMBL/GenBank/DDBJ whole genome shotgun (WGS) entry which is preliminary data.</text>
</comment>
<dbReference type="Pfam" id="PF08447">
    <property type="entry name" value="PAS_3"/>
    <property type="match status" value="3"/>
</dbReference>
<reference evidence="10 11" key="1">
    <citation type="submission" date="2018-03" db="EMBL/GenBank/DDBJ databases">
        <title>Genomic Encyclopedia of Archaeal and Bacterial Type Strains, Phase II (KMG-II): from individual species to whole genera.</title>
        <authorList>
            <person name="Goeker M."/>
        </authorList>
    </citation>
    <scope>NUCLEOTIDE SEQUENCE [LARGE SCALE GENOMIC DNA]</scope>
    <source>
        <strain evidence="10 11">DSM 27929</strain>
    </source>
</reference>
<dbReference type="SMART" id="SM00091">
    <property type="entry name" value="PAS"/>
    <property type="match status" value="6"/>
</dbReference>
<proteinExistence type="predicted"/>
<dbReference type="Gene3D" id="1.10.287.130">
    <property type="match status" value="1"/>
</dbReference>
<dbReference type="GO" id="GO:0006935">
    <property type="term" value="P:chemotaxis"/>
    <property type="evidence" value="ECO:0007669"/>
    <property type="project" value="InterPro"/>
</dbReference>
<dbReference type="InterPro" id="IPR035909">
    <property type="entry name" value="CheB_C"/>
</dbReference>
<dbReference type="GO" id="GO:0006355">
    <property type="term" value="P:regulation of DNA-templated transcription"/>
    <property type="evidence" value="ECO:0007669"/>
    <property type="project" value="InterPro"/>
</dbReference>
<evidence type="ECO:0000259" key="8">
    <source>
        <dbReference type="PROSITE" id="PS50112"/>
    </source>
</evidence>
<feature type="domain" description="PAC" evidence="9">
    <location>
        <begin position="396"/>
        <end position="448"/>
    </location>
</feature>
<accession>A0A2T0WEK3</accession>
<evidence type="ECO:0000256" key="1">
    <source>
        <dbReference type="ARBA" id="ARBA00000085"/>
    </source>
</evidence>
<dbReference type="EC" id="2.7.13.3" evidence="2"/>
<dbReference type="InterPro" id="IPR004358">
    <property type="entry name" value="Sig_transdc_His_kin-like_C"/>
</dbReference>
<dbReference type="GO" id="GO:0008984">
    <property type="term" value="F:protein-glutamate methylesterase activity"/>
    <property type="evidence" value="ECO:0007669"/>
    <property type="project" value="InterPro"/>
</dbReference>
<dbReference type="SUPFAM" id="SSF55781">
    <property type="entry name" value="GAF domain-like"/>
    <property type="match status" value="1"/>
</dbReference>
<dbReference type="InterPro" id="IPR003594">
    <property type="entry name" value="HATPase_dom"/>
</dbReference>
<feature type="domain" description="PAC" evidence="9">
    <location>
        <begin position="1057"/>
        <end position="1108"/>
    </location>
</feature>
<dbReference type="InterPro" id="IPR003661">
    <property type="entry name" value="HisK_dim/P_dom"/>
</dbReference>
<dbReference type="Proteomes" id="UP000238157">
    <property type="component" value="Unassembled WGS sequence"/>
</dbReference>
<dbReference type="SMART" id="SM00086">
    <property type="entry name" value="PAC"/>
    <property type="match status" value="6"/>
</dbReference>
<keyword evidence="6" id="KW-0175">Coiled coil</keyword>
<dbReference type="PANTHER" id="PTHR43304">
    <property type="entry name" value="PHYTOCHROME-LIKE PROTEIN CPH1"/>
    <property type="match status" value="1"/>
</dbReference>